<dbReference type="EMBL" id="FUWS01000007">
    <property type="protein sequence ID" value="SKA16610.1"/>
    <property type="molecule type" value="Genomic_DNA"/>
</dbReference>
<feature type="domain" description="SPOR" evidence="3">
    <location>
        <begin position="82"/>
        <end position="168"/>
    </location>
</feature>
<dbReference type="Proteomes" id="UP000190637">
    <property type="component" value="Unassembled WGS sequence"/>
</dbReference>
<evidence type="ECO:0000259" key="3">
    <source>
        <dbReference type="PROSITE" id="PS51724"/>
    </source>
</evidence>
<keyword evidence="2" id="KW-0732">Signal</keyword>
<dbReference type="AlphaFoldDB" id="A0A1T4RKS8"/>
<gene>
    <name evidence="4" type="ORF">SAMN02745673_02775</name>
</gene>
<dbReference type="Pfam" id="PF05036">
    <property type="entry name" value="SPOR"/>
    <property type="match status" value="1"/>
</dbReference>
<feature type="region of interest" description="Disordered" evidence="1">
    <location>
        <begin position="33"/>
        <end position="52"/>
    </location>
</feature>
<dbReference type="STRING" id="1122192.SAMN02745673_02775"/>
<keyword evidence="5" id="KW-1185">Reference proteome</keyword>
<evidence type="ECO:0000256" key="2">
    <source>
        <dbReference type="SAM" id="SignalP"/>
    </source>
</evidence>
<dbReference type="PROSITE" id="PS51724">
    <property type="entry name" value="SPOR"/>
    <property type="match status" value="1"/>
</dbReference>
<dbReference type="RefSeq" id="WP_078762096.1">
    <property type="nucleotide sequence ID" value="NZ_FUWS01000007.1"/>
</dbReference>
<dbReference type="PANTHER" id="PTHR40446:SF2">
    <property type="entry name" value="N-ACETYLGLUCOSAMINE-1-PHOSPHODIESTER ALPHA-N-ACETYLGLUCOSAMINIDASE"/>
    <property type="match status" value="1"/>
</dbReference>
<dbReference type="InterPro" id="IPR007730">
    <property type="entry name" value="SPOR-like_dom"/>
</dbReference>
<dbReference type="GO" id="GO:0042834">
    <property type="term" value="F:peptidoglycan binding"/>
    <property type="evidence" value="ECO:0007669"/>
    <property type="project" value="InterPro"/>
</dbReference>
<dbReference type="PANTHER" id="PTHR40446">
    <property type="entry name" value="N-ACETYLGLUCOSAMINE-1-PHOSPHODIESTER ALPHA-N-ACETYLGLUCOSAMINIDASE"/>
    <property type="match status" value="1"/>
</dbReference>
<evidence type="ECO:0000256" key="1">
    <source>
        <dbReference type="SAM" id="MobiDB-lite"/>
    </source>
</evidence>
<reference evidence="4 5" key="1">
    <citation type="submission" date="2017-02" db="EMBL/GenBank/DDBJ databases">
        <authorList>
            <person name="Peterson S.W."/>
        </authorList>
    </citation>
    <scope>NUCLEOTIDE SEQUENCE [LARGE SCALE GENOMIC DNA]</scope>
    <source>
        <strain evidence="4 5">DSM 45154</strain>
    </source>
</reference>
<feature type="signal peptide" evidence="2">
    <location>
        <begin position="1"/>
        <end position="23"/>
    </location>
</feature>
<evidence type="ECO:0000313" key="4">
    <source>
        <dbReference type="EMBL" id="SKA16610.1"/>
    </source>
</evidence>
<dbReference type="Pfam" id="PF09992">
    <property type="entry name" value="NAGPA"/>
    <property type="match status" value="1"/>
</dbReference>
<proteinExistence type="predicted"/>
<protein>
    <submittedName>
        <fullName evidence="4">Sporulation related domain-containing protein</fullName>
    </submittedName>
</protein>
<feature type="chain" id="PRO_5010586444" evidence="2">
    <location>
        <begin position="24"/>
        <end position="533"/>
    </location>
</feature>
<dbReference type="Gene3D" id="3.30.70.1070">
    <property type="entry name" value="Sporulation related repeat"/>
    <property type="match status" value="1"/>
</dbReference>
<dbReference type="InterPro" id="IPR036680">
    <property type="entry name" value="SPOR-like_sf"/>
</dbReference>
<dbReference type="OrthoDB" id="9809781at2"/>
<sequence length="533" mass="55444">MRRHLAIVTTATLLLGLAAPAGAATGQDTADVLPATPLPLGPAGLTETRETTEVAPGLTLTTIRRGAPSPDDVWTVHVNLPDTVGGDAATATAALGTREIALDVAARLRQEGETPRVEEVTGPDFADVPGGTVGHAVRIGRYTTEEDAASALRRVRAAGFAATTRYTAQDGGTTSGPWRVHVLTIDFDRFDGRLVPSHGPTLAGTETLSELVVEQDALAGVNAQWFYDDAPAGLYAVDGELLGAATDGRAGLRLTDGGRAAEIGAYRTELSVRSRGATREIDGVNRLPGVIRNCGGVGGDLPTQRPQHDRTCTDPGELVRFTPDYGPDSPAGDDGVEAVLDGKGRVVTLAPARGTAIPEEGSTLQGIGDGAQWLRDNARPGSRLKITERVEDRSGRRVRIGPDTSVIQVGPTLVRGGEPWVDAYADGLVHEGTDATFYYNWVLRRNPRSMVGVDGEGRVLLVTIDGRQAGFSEGASIAEAADVMAALGARRAMNLDGGGSTAMALRGGALVNSPSDAAGQRSLGNALLVVPRS</sequence>
<accession>A0A1T4RKS8</accession>
<name>A0A1T4RKS8_9ACTN</name>
<dbReference type="InterPro" id="IPR018711">
    <property type="entry name" value="NAGPA"/>
</dbReference>
<evidence type="ECO:0000313" key="5">
    <source>
        <dbReference type="Proteomes" id="UP000190637"/>
    </source>
</evidence>
<organism evidence="4 5">
    <name type="scientific">Marinactinospora thermotolerans DSM 45154</name>
    <dbReference type="NCBI Taxonomy" id="1122192"/>
    <lineage>
        <taxon>Bacteria</taxon>
        <taxon>Bacillati</taxon>
        <taxon>Actinomycetota</taxon>
        <taxon>Actinomycetes</taxon>
        <taxon>Streptosporangiales</taxon>
        <taxon>Nocardiopsidaceae</taxon>
        <taxon>Marinactinospora</taxon>
    </lineage>
</organism>